<dbReference type="EMBL" id="LR746496">
    <property type="protein sequence ID" value="CAA7603193.1"/>
    <property type="molecule type" value="Genomic_DNA"/>
</dbReference>
<evidence type="ECO:0000256" key="7">
    <source>
        <dbReference type="PROSITE-ProRule" id="PRU00473"/>
    </source>
</evidence>
<dbReference type="Gene3D" id="3.30.1330.60">
    <property type="entry name" value="OmpA-like domain"/>
    <property type="match status" value="1"/>
</dbReference>
<comment type="similarity">
    <text evidence="2">Belongs to the MotB family.</text>
</comment>
<organism evidence="11">
    <name type="scientific">Acididesulfobacillus acetoxydans</name>
    <dbReference type="NCBI Taxonomy" id="1561005"/>
    <lineage>
        <taxon>Bacteria</taxon>
        <taxon>Bacillati</taxon>
        <taxon>Bacillota</taxon>
        <taxon>Clostridia</taxon>
        <taxon>Eubacteriales</taxon>
        <taxon>Peptococcaceae</taxon>
        <taxon>Acididesulfobacillus</taxon>
    </lineage>
</organism>
<evidence type="ECO:0000256" key="4">
    <source>
        <dbReference type="ARBA" id="ARBA00022692"/>
    </source>
</evidence>
<dbReference type="InterPro" id="IPR006665">
    <property type="entry name" value="OmpA-like"/>
</dbReference>
<dbReference type="RefSeq" id="WP_240986447.1">
    <property type="nucleotide sequence ID" value="NZ_CDGJ01000060.1"/>
</dbReference>
<evidence type="ECO:0000313" key="12">
    <source>
        <dbReference type="EMBL" id="CEJ07579.1"/>
    </source>
</evidence>
<proteinExistence type="inferred from homology"/>
<keyword evidence="6 7" id="KW-0472">Membrane</keyword>
<comment type="subcellular location">
    <subcellularLocation>
        <location evidence="1">Cell membrane</location>
        <topology evidence="1">Single-pass membrane protein</topology>
    </subcellularLocation>
</comment>
<dbReference type="Pfam" id="PF00691">
    <property type="entry name" value="OmpA"/>
    <property type="match status" value="1"/>
</dbReference>
<feature type="domain" description="OmpA-like" evidence="10">
    <location>
        <begin position="148"/>
        <end position="269"/>
    </location>
</feature>
<evidence type="ECO:0000259" key="10">
    <source>
        <dbReference type="PROSITE" id="PS51123"/>
    </source>
</evidence>
<evidence type="ECO:0000256" key="6">
    <source>
        <dbReference type="ARBA" id="ARBA00023136"/>
    </source>
</evidence>
<evidence type="ECO:0000256" key="3">
    <source>
        <dbReference type="ARBA" id="ARBA00022475"/>
    </source>
</evidence>
<evidence type="ECO:0000313" key="11">
    <source>
        <dbReference type="EMBL" id="CAA7603193.1"/>
    </source>
</evidence>
<dbReference type="AlphaFoldDB" id="A0A8S0VYM5"/>
<gene>
    <name evidence="12" type="ORF">DEACI_2045</name>
    <name evidence="11" type="ORF">DEACI_4016</name>
</gene>
<feature type="region of interest" description="Disordered" evidence="8">
    <location>
        <begin position="71"/>
        <end position="110"/>
    </location>
</feature>
<feature type="transmembrane region" description="Helical" evidence="9">
    <location>
        <begin position="16"/>
        <end position="37"/>
    </location>
</feature>
<keyword evidence="3" id="KW-1003">Cell membrane</keyword>
<dbReference type="PANTHER" id="PTHR30329:SF21">
    <property type="entry name" value="LIPOPROTEIN YIAD-RELATED"/>
    <property type="match status" value="1"/>
</dbReference>
<name>A0A8S0VYM5_9FIRM</name>
<dbReference type="PROSITE" id="PS51123">
    <property type="entry name" value="OMPA_2"/>
    <property type="match status" value="1"/>
</dbReference>
<dbReference type="PANTHER" id="PTHR30329">
    <property type="entry name" value="STATOR ELEMENT OF FLAGELLAR MOTOR COMPLEX"/>
    <property type="match status" value="1"/>
</dbReference>
<evidence type="ECO:0000256" key="1">
    <source>
        <dbReference type="ARBA" id="ARBA00004162"/>
    </source>
</evidence>
<keyword evidence="4 9" id="KW-0812">Transmembrane</keyword>
<sequence length="316" mass="32943">MRKHLTEPEKDNSDRWLLTYADLITLLLIFFVVLYSISKVDANKFQAIAESLSLALGGGTPARIEISRSVSGPKLLTSGNPPAQTNSSGPENQDKTPSAANPSLAQGTAQGLGNVSQENMTIQEIKAKLDKFAAANHIQTTLVSSIEERGLVISIQDTLLFDSGSADITPGARAILEKVSAVLAPVPNYIRVEGNTDNLPIRTAQFPSNWELSVLRATNVVRILAADGNISPDRLSAIGYSKYRPIASNDTVAGRAKNRRVDLVVLRTKYDLTEPAAASGATTSGTAAGTAGTSASGSGTSGSASPGTGPAASVTP</sequence>
<dbReference type="SUPFAM" id="SSF103088">
    <property type="entry name" value="OmpA-like"/>
    <property type="match status" value="1"/>
</dbReference>
<dbReference type="Proteomes" id="UP000836597">
    <property type="component" value="Chromosome"/>
</dbReference>
<evidence type="ECO:0000256" key="9">
    <source>
        <dbReference type="SAM" id="Phobius"/>
    </source>
</evidence>
<dbReference type="EMBL" id="CDGJ01000060">
    <property type="protein sequence ID" value="CEJ07579.1"/>
    <property type="molecule type" value="Genomic_DNA"/>
</dbReference>
<dbReference type="Proteomes" id="UP001071230">
    <property type="component" value="Unassembled WGS sequence"/>
</dbReference>
<reference evidence="12" key="1">
    <citation type="submission" date="2014-11" db="EMBL/GenBank/DDBJ databases">
        <authorList>
            <person name="Hornung B.V."/>
        </authorList>
    </citation>
    <scope>NUCLEOTIDE SEQUENCE</scope>
    <source>
        <strain evidence="12">INE</strain>
    </source>
</reference>
<feature type="region of interest" description="Disordered" evidence="8">
    <location>
        <begin position="277"/>
        <end position="316"/>
    </location>
</feature>
<keyword evidence="5 9" id="KW-1133">Transmembrane helix</keyword>
<dbReference type="GO" id="GO:0005886">
    <property type="term" value="C:plasma membrane"/>
    <property type="evidence" value="ECO:0007669"/>
    <property type="project" value="UniProtKB-SubCell"/>
</dbReference>
<evidence type="ECO:0000256" key="2">
    <source>
        <dbReference type="ARBA" id="ARBA00008914"/>
    </source>
</evidence>
<keyword evidence="13" id="KW-1185">Reference proteome</keyword>
<evidence type="ECO:0000256" key="5">
    <source>
        <dbReference type="ARBA" id="ARBA00022989"/>
    </source>
</evidence>
<evidence type="ECO:0000313" key="13">
    <source>
        <dbReference type="Proteomes" id="UP001071230"/>
    </source>
</evidence>
<dbReference type="KEGG" id="aacx:DEACI_4016"/>
<accession>A0A8S0VYM5</accession>
<dbReference type="CDD" id="cd07185">
    <property type="entry name" value="OmpA_C-like"/>
    <property type="match status" value="1"/>
</dbReference>
<dbReference type="InterPro" id="IPR025713">
    <property type="entry name" value="MotB-like_N_dom"/>
</dbReference>
<dbReference type="InterPro" id="IPR036737">
    <property type="entry name" value="OmpA-like_sf"/>
</dbReference>
<protein>
    <submittedName>
        <fullName evidence="12">OmpA protein</fullName>
    </submittedName>
    <submittedName>
        <fullName evidence="11">OmpA-like domain protein</fullName>
    </submittedName>
</protein>
<evidence type="ECO:0000256" key="8">
    <source>
        <dbReference type="SAM" id="MobiDB-lite"/>
    </source>
</evidence>
<dbReference type="Pfam" id="PF13677">
    <property type="entry name" value="MotB_plug"/>
    <property type="match status" value="1"/>
</dbReference>
<reference evidence="11" key="2">
    <citation type="submission" date="2020-01" db="EMBL/GenBank/DDBJ databases">
        <authorList>
            <person name="Hornung B."/>
        </authorList>
    </citation>
    <scope>NUCLEOTIDE SEQUENCE</scope>
    <source>
        <strain evidence="11">PacBioINE</strain>
    </source>
</reference>
<dbReference type="InterPro" id="IPR050330">
    <property type="entry name" value="Bact_OuterMem_StrucFunc"/>
</dbReference>
<feature type="compositionally biased region" description="Polar residues" evidence="8">
    <location>
        <begin position="77"/>
        <end position="110"/>
    </location>
</feature>